<organism evidence="1 2">
    <name type="scientific">Streptomyces violarus</name>
    <dbReference type="NCBI Taxonomy" id="67380"/>
    <lineage>
        <taxon>Bacteria</taxon>
        <taxon>Bacillati</taxon>
        <taxon>Actinomycetota</taxon>
        <taxon>Actinomycetes</taxon>
        <taxon>Kitasatosporales</taxon>
        <taxon>Streptomycetaceae</taxon>
        <taxon>Streptomyces</taxon>
    </lineage>
</organism>
<protein>
    <submittedName>
        <fullName evidence="1">Uncharacterized protein</fullName>
    </submittedName>
</protein>
<dbReference type="AlphaFoldDB" id="A0A7W4ZZI4"/>
<evidence type="ECO:0000313" key="1">
    <source>
        <dbReference type="EMBL" id="MBB3081653.1"/>
    </source>
</evidence>
<proteinExistence type="predicted"/>
<dbReference type="Proteomes" id="UP000572907">
    <property type="component" value="Unassembled WGS sequence"/>
</dbReference>
<gene>
    <name evidence="1" type="ORF">FHS41_008211</name>
</gene>
<sequence>MHTVVHEASSKVSDPCLMMGRDVQSLAQATARDTDARSALQDLQPAL</sequence>
<comment type="caution">
    <text evidence="1">The sequence shown here is derived from an EMBL/GenBank/DDBJ whole genome shotgun (WGS) entry which is preliminary data.</text>
</comment>
<keyword evidence="2" id="KW-1185">Reference proteome</keyword>
<dbReference type="EMBL" id="JACHXE010000015">
    <property type="protein sequence ID" value="MBB3081653.1"/>
    <property type="molecule type" value="Genomic_DNA"/>
</dbReference>
<reference evidence="1 2" key="1">
    <citation type="submission" date="2020-08" db="EMBL/GenBank/DDBJ databases">
        <title>Genomic Encyclopedia of Type Strains, Phase III (KMG-III): the genomes of soil and plant-associated and newly described type strains.</title>
        <authorList>
            <person name="Whitman W."/>
        </authorList>
    </citation>
    <scope>NUCLEOTIDE SEQUENCE [LARGE SCALE GENOMIC DNA]</scope>
    <source>
        <strain evidence="1 2">CECT 3237</strain>
    </source>
</reference>
<name>A0A7W4ZZI4_9ACTN</name>
<evidence type="ECO:0000313" key="2">
    <source>
        <dbReference type="Proteomes" id="UP000572907"/>
    </source>
</evidence>
<accession>A0A7W4ZZI4</accession>